<dbReference type="InterPro" id="IPR001436">
    <property type="entry name" value="Alpha-crystallin/sHSP_animal"/>
</dbReference>
<dbReference type="EnsemblMetazoa" id="AATE014772-RA">
    <property type="protein sequence ID" value="AATE014772-PA.1"/>
    <property type="gene ID" value="AATE014772"/>
</dbReference>
<dbReference type="InterPro" id="IPR002068">
    <property type="entry name" value="A-crystallin/Hsp20_dom"/>
</dbReference>
<dbReference type="GO" id="GO:0009408">
    <property type="term" value="P:response to heat"/>
    <property type="evidence" value="ECO:0007669"/>
    <property type="project" value="TreeGrafter"/>
</dbReference>
<accession>A0A182JB44</accession>
<dbReference type="GO" id="GO:0005634">
    <property type="term" value="C:nucleus"/>
    <property type="evidence" value="ECO:0007669"/>
    <property type="project" value="TreeGrafter"/>
</dbReference>
<dbReference type="GO" id="GO:0005737">
    <property type="term" value="C:cytoplasm"/>
    <property type="evidence" value="ECO:0007669"/>
    <property type="project" value="TreeGrafter"/>
</dbReference>
<organism evidence="3">
    <name type="scientific">Anopheles atroparvus</name>
    <name type="common">European mosquito</name>
    <dbReference type="NCBI Taxonomy" id="41427"/>
    <lineage>
        <taxon>Eukaryota</taxon>
        <taxon>Metazoa</taxon>
        <taxon>Ecdysozoa</taxon>
        <taxon>Arthropoda</taxon>
        <taxon>Hexapoda</taxon>
        <taxon>Insecta</taxon>
        <taxon>Pterygota</taxon>
        <taxon>Neoptera</taxon>
        <taxon>Endopterygota</taxon>
        <taxon>Diptera</taxon>
        <taxon>Nematocera</taxon>
        <taxon>Culicoidea</taxon>
        <taxon>Culicidae</taxon>
        <taxon>Anophelinae</taxon>
        <taxon>Anopheles</taxon>
    </lineage>
</organism>
<dbReference type="PANTHER" id="PTHR45640:SF34">
    <property type="entry name" value="PROTEIN LETHAL(2)ESSENTIAL FOR LIFE"/>
    <property type="match status" value="1"/>
</dbReference>
<comment type="similarity">
    <text evidence="1 2">Belongs to the small heat shock protein (HSP20) family.</text>
</comment>
<dbReference type="PRINTS" id="PR00299">
    <property type="entry name" value="ACRYSTALLIN"/>
</dbReference>
<dbReference type="AlphaFoldDB" id="A0A182JB44"/>
<dbReference type="SUPFAM" id="SSF49764">
    <property type="entry name" value="HSP20-like chaperones"/>
    <property type="match status" value="1"/>
</dbReference>
<dbReference type="CDD" id="cd06526">
    <property type="entry name" value="metazoan_ACD"/>
    <property type="match status" value="1"/>
</dbReference>
<name>A0A182JB44_ANOAO</name>
<dbReference type="GO" id="GO:0042026">
    <property type="term" value="P:protein refolding"/>
    <property type="evidence" value="ECO:0007669"/>
    <property type="project" value="TreeGrafter"/>
</dbReference>
<dbReference type="PANTHER" id="PTHR45640">
    <property type="entry name" value="HEAT SHOCK PROTEIN HSP-12.2-RELATED"/>
    <property type="match status" value="1"/>
</dbReference>
<evidence type="ECO:0000313" key="3">
    <source>
        <dbReference type="EnsemblMetazoa" id="AATE014772-PA.1"/>
    </source>
</evidence>
<protein>
    <submittedName>
        <fullName evidence="3">SHSP domain-containing protein</fullName>
    </submittedName>
</protein>
<evidence type="ECO:0000256" key="2">
    <source>
        <dbReference type="RuleBase" id="RU003616"/>
    </source>
</evidence>
<dbReference type="Gene3D" id="2.60.40.790">
    <property type="match status" value="1"/>
</dbReference>
<reference evidence="3" key="1">
    <citation type="submission" date="2022-08" db="UniProtKB">
        <authorList>
            <consortium name="EnsemblMetazoa"/>
        </authorList>
    </citation>
    <scope>IDENTIFICATION</scope>
    <source>
        <strain evidence="3">EBRO</strain>
    </source>
</reference>
<dbReference type="STRING" id="41427.A0A182JB44"/>
<dbReference type="InterPro" id="IPR008978">
    <property type="entry name" value="HSP20-like_chaperone"/>
</dbReference>
<dbReference type="VEuPathDB" id="VectorBase:AATE014772"/>
<dbReference type="Pfam" id="PF00011">
    <property type="entry name" value="HSP20"/>
    <property type="match status" value="1"/>
</dbReference>
<sequence length="427" mass="46343">MSIVPIFFRNWWDDEWDRPLWSSRLLDQHFGGGVSANDLLNAMVSAVDSQNRRLQQQHPSGCYNRPWHSSCVATKRDSGSSVNVTNDKFQINVDVQQFSPEEISVKYVDKCVVVEGKHEEKQDEHGYISRHFVRRYMLPNGHNENDIVSSLSSDGILTITCLKKEIEKKQEKTIPITHTGQPMKKLEEEQEAKFGFAIIGAFHSPQPTAFSHSGFGMSGGSHSPSMSLSQSAGFTAVLSGTISSTSSSQPEGLEAFGSAICAGSSSFQSSGLVASGSAIFSRSSQFCGLRSSGSSISAGGFTGGVKLVNSEPSLMVLWSTFTSYCTTSGFVSNVNGRLRRDEIAACLALDFNTRPKSFDRIGLCGCSTDHSPSYLATSSAASSFVAFDFVQRFSTSSKRSSKCSAKYRRDASTFGVTYSSASSNDPF</sequence>
<dbReference type="PROSITE" id="PS01031">
    <property type="entry name" value="SHSP"/>
    <property type="match status" value="1"/>
</dbReference>
<dbReference type="GO" id="GO:0051082">
    <property type="term" value="F:unfolded protein binding"/>
    <property type="evidence" value="ECO:0007669"/>
    <property type="project" value="TreeGrafter"/>
</dbReference>
<evidence type="ECO:0000256" key="1">
    <source>
        <dbReference type="PROSITE-ProRule" id="PRU00285"/>
    </source>
</evidence>
<proteinExistence type="inferred from homology"/>